<proteinExistence type="predicted"/>
<organism evidence="1">
    <name type="scientific">Myoviridae sp. ctshb19</name>
    <dbReference type="NCBI Taxonomy" id="2825194"/>
    <lineage>
        <taxon>Viruses</taxon>
        <taxon>Duplodnaviria</taxon>
        <taxon>Heunggongvirae</taxon>
        <taxon>Uroviricota</taxon>
        <taxon>Caudoviricetes</taxon>
    </lineage>
</organism>
<reference evidence="1" key="1">
    <citation type="journal article" date="2021" name="Proc. Natl. Acad. Sci. U.S.A.">
        <title>A Catalog of Tens of Thousands of Viruses from Human Metagenomes Reveals Hidden Associations with Chronic Diseases.</title>
        <authorList>
            <person name="Tisza M.J."/>
            <person name="Buck C.B."/>
        </authorList>
    </citation>
    <scope>NUCLEOTIDE SEQUENCE</scope>
    <source>
        <strain evidence="1">Ctshb19</strain>
    </source>
</reference>
<dbReference type="EMBL" id="BK016086">
    <property type="protein sequence ID" value="DAF93484.1"/>
    <property type="molecule type" value="Genomic_DNA"/>
</dbReference>
<protein>
    <submittedName>
        <fullName evidence="1">Uncharacterized protein</fullName>
    </submittedName>
</protein>
<accession>A0A8S5UGC6</accession>
<evidence type="ECO:0000313" key="1">
    <source>
        <dbReference type="EMBL" id="DAF93484.1"/>
    </source>
</evidence>
<name>A0A8S5UGC6_9CAUD</name>
<sequence>MQTRQSKALSILVTFACRATKMRKNISIHTGCSVDEIHFLLGKKIGRRFANNETVIIVVSEIGNLPEQLLGWMASSQLPADVKICHGVGGVMDSVACAHARSSGPERQVIHVIYWMAPAVVQYDEDQLSNGGLPVYIASQTIQKQMLDPQIDKVTFFLE</sequence>